<dbReference type="RefSeq" id="XP_022476496.1">
    <property type="nucleotide sequence ID" value="XM_022617031.1"/>
</dbReference>
<feature type="region of interest" description="Disordered" evidence="1">
    <location>
        <begin position="70"/>
        <end position="171"/>
    </location>
</feature>
<reference evidence="2 3" key="1">
    <citation type="submission" date="2016-09" db="EMBL/GenBank/DDBJ databases">
        <authorList>
            <person name="Capua I."/>
            <person name="De Benedictis P."/>
            <person name="Joannis T."/>
            <person name="Lombin L.H."/>
            <person name="Cattoli G."/>
        </authorList>
    </citation>
    <scope>NUCLEOTIDE SEQUENCE [LARGE SCALE GENOMIC DNA]</scope>
    <source>
        <strain evidence="2 3">IMI 309357</strain>
    </source>
</reference>
<dbReference type="GeneID" id="34558541"/>
<protein>
    <submittedName>
        <fullName evidence="2">Uncharacterized protein</fullName>
    </submittedName>
</protein>
<comment type="caution">
    <text evidence="2">The sequence shown here is derived from an EMBL/GenBank/DDBJ whole genome shotgun (WGS) entry which is preliminary data.</text>
</comment>
<sequence>MASPRKSKSERPLAAVRTPNQDILPATIIDTNPFYIDMSQGTHRKALQPFTLTLQTLRPRSSAEILAEMAQIDHSPTKHVASRPATPTPYRHPHTPVTTSPVSSGRSSSRGSVTAAGADSPDKDVFQTPESHRTVTRVRQFAMKTSPATASSSGSSKRSIETDGDVRMKNGTLTSPELRHLQQQQQQQQRALRALVMEAVHDNFEFERARFAGAIQREVMAAITEEVEVLVRENFEAALARALELPFEEGGGVQAEEAAVVRVVRERLRGMSEEGLVRIFCNDEMLEVLRRVVRIVELEVSLQTWDLLS</sequence>
<dbReference type="OrthoDB" id="4848154at2759"/>
<feature type="compositionally biased region" description="Basic and acidic residues" evidence="1">
    <location>
        <begin position="120"/>
        <end position="133"/>
    </location>
</feature>
<feature type="compositionally biased region" description="Low complexity" evidence="1">
    <location>
        <begin position="95"/>
        <end position="118"/>
    </location>
</feature>
<evidence type="ECO:0000256" key="1">
    <source>
        <dbReference type="SAM" id="MobiDB-lite"/>
    </source>
</evidence>
<feature type="compositionally biased region" description="Basic and acidic residues" evidence="1">
    <location>
        <begin position="158"/>
        <end position="168"/>
    </location>
</feature>
<proteinExistence type="predicted"/>
<dbReference type="EMBL" id="MJBS01000037">
    <property type="protein sequence ID" value="OHE99347.1"/>
    <property type="molecule type" value="Genomic_DNA"/>
</dbReference>
<name>A0A1G4BDA4_9PEZI</name>
<organism evidence="2 3">
    <name type="scientific">Colletotrichum orchidophilum</name>
    <dbReference type="NCBI Taxonomy" id="1209926"/>
    <lineage>
        <taxon>Eukaryota</taxon>
        <taxon>Fungi</taxon>
        <taxon>Dikarya</taxon>
        <taxon>Ascomycota</taxon>
        <taxon>Pezizomycotina</taxon>
        <taxon>Sordariomycetes</taxon>
        <taxon>Hypocreomycetidae</taxon>
        <taxon>Glomerellales</taxon>
        <taxon>Glomerellaceae</taxon>
        <taxon>Colletotrichum</taxon>
    </lineage>
</organism>
<evidence type="ECO:0000313" key="2">
    <source>
        <dbReference type="EMBL" id="OHE99347.1"/>
    </source>
</evidence>
<gene>
    <name evidence="2" type="ORF">CORC01_05388</name>
</gene>
<dbReference type="Proteomes" id="UP000176998">
    <property type="component" value="Unassembled WGS sequence"/>
</dbReference>
<dbReference type="AlphaFoldDB" id="A0A1G4BDA4"/>
<evidence type="ECO:0000313" key="3">
    <source>
        <dbReference type="Proteomes" id="UP000176998"/>
    </source>
</evidence>
<accession>A0A1G4BDA4</accession>
<feature type="compositionally biased region" description="Low complexity" evidence="1">
    <location>
        <begin position="144"/>
        <end position="157"/>
    </location>
</feature>
<keyword evidence="3" id="KW-1185">Reference proteome</keyword>